<organism evidence="2 3">
    <name type="scientific">Intestinibacter bartlettii</name>
    <dbReference type="NCBI Taxonomy" id="261299"/>
    <lineage>
        <taxon>Bacteria</taxon>
        <taxon>Bacillati</taxon>
        <taxon>Bacillota</taxon>
        <taxon>Clostridia</taxon>
        <taxon>Peptostreptococcales</taxon>
        <taxon>Peptostreptococcaceae</taxon>
        <taxon>Intestinibacter</taxon>
    </lineage>
</organism>
<reference evidence="2 3" key="1">
    <citation type="submission" date="2021-06" db="EMBL/GenBank/DDBJ databases">
        <authorList>
            <person name="Sun Q."/>
            <person name="Li D."/>
        </authorList>
    </citation>
    <scope>NUCLEOTIDE SEQUENCE [LARGE SCALE GENOMIC DNA]</scope>
    <source>
        <strain evidence="2 3">N19</strain>
    </source>
</reference>
<evidence type="ECO:0000313" key="2">
    <source>
        <dbReference type="EMBL" id="MBU5335790.1"/>
    </source>
</evidence>
<proteinExistence type="predicted"/>
<dbReference type="Proteomes" id="UP001196301">
    <property type="component" value="Unassembled WGS sequence"/>
</dbReference>
<dbReference type="InterPro" id="IPR012437">
    <property type="entry name" value="DUF1638"/>
</dbReference>
<sequence length="201" mass="23212">MKICILACSVFEPELEKVLDDIKSKNLFTADIEVTYLHFGLHTNLDKLEQEVTSALDKLTLEYDKVIVLYGSKCHYRFFEFLQKYNNIITIKPANCLEAIIGDKVVESYVEGKDIYLTSGWIEKFDELNKFSNAVDNYDRLNQFGMYENAIIGDTGVIKITDDMIFDLYEKIQVPVEVEPVDINIFENLIIDAIQRAIDKE</sequence>
<dbReference type="EMBL" id="JAHLOQ010000009">
    <property type="protein sequence ID" value="MBU5335790.1"/>
    <property type="molecule type" value="Genomic_DNA"/>
</dbReference>
<dbReference type="Pfam" id="PF07796">
    <property type="entry name" value="DUF1638"/>
    <property type="match status" value="1"/>
</dbReference>
<accession>A0ABS6DVC3</accession>
<feature type="domain" description="DUF1638" evidence="1">
    <location>
        <begin position="37"/>
        <end position="189"/>
    </location>
</feature>
<protein>
    <submittedName>
        <fullName evidence="2">DUF1638 domain-containing protein</fullName>
    </submittedName>
</protein>
<comment type="caution">
    <text evidence="2">The sequence shown here is derived from an EMBL/GenBank/DDBJ whole genome shotgun (WGS) entry which is preliminary data.</text>
</comment>
<keyword evidence="3" id="KW-1185">Reference proteome</keyword>
<evidence type="ECO:0000259" key="1">
    <source>
        <dbReference type="Pfam" id="PF07796"/>
    </source>
</evidence>
<gene>
    <name evidence="2" type="ORF">KQI20_05000</name>
</gene>
<name>A0ABS6DVC3_9FIRM</name>
<dbReference type="RefSeq" id="WP_216568929.1">
    <property type="nucleotide sequence ID" value="NZ_JAHLOQ010000009.1"/>
</dbReference>
<evidence type="ECO:0000313" key="3">
    <source>
        <dbReference type="Proteomes" id="UP001196301"/>
    </source>
</evidence>